<keyword evidence="2" id="KW-1185">Reference proteome</keyword>
<dbReference type="EMBL" id="UYYA01005268">
    <property type="protein sequence ID" value="VDM64443.1"/>
    <property type="molecule type" value="Genomic_DNA"/>
</dbReference>
<protein>
    <submittedName>
        <fullName evidence="3">Glyco_transf_41 domain-containing protein</fullName>
    </submittedName>
</protein>
<dbReference type="AlphaFoldDB" id="A0A0R3Q1H1"/>
<dbReference type="Proteomes" id="UP000267027">
    <property type="component" value="Unassembled WGS sequence"/>
</dbReference>
<reference evidence="3" key="1">
    <citation type="submission" date="2017-02" db="UniProtKB">
        <authorList>
            <consortium name="WormBaseParasite"/>
        </authorList>
    </citation>
    <scope>IDENTIFICATION</scope>
</reference>
<evidence type="ECO:0000313" key="2">
    <source>
        <dbReference type="Proteomes" id="UP000267027"/>
    </source>
</evidence>
<accession>A0A0R3Q1H1</accession>
<evidence type="ECO:0000313" key="1">
    <source>
        <dbReference type="EMBL" id="VDM64443.1"/>
    </source>
</evidence>
<reference evidence="1 2" key="2">
    <citation type="submission" date="2018-11" db="EMBL/GenBank/DDBJ databases">
        <authorList>
            <consortium name="Pathogen Informatics"/>
        </authorList>
    </citation>
    <scope>NUCLEOTIDE SEQUENCE [LARGE SCALE GENOMIC DNA]</scope>
    <source>
        <strain evidence="1 2">Costa Rica</strain>
    </source>
</reference>
<dbReference type="WBParaSite" id="ACOC_0001285701-mRNA-1">
    <property type="protein sequence ID" value="ACOC_0001285701-mRNA-1"/>
    <property type="gene ID" value="ACOC_0001285701"/>
</dbReference>
<sequence length="117" mass="13096">MEHTSSTTISGQKSTYEDEDFIFITDDYAGQFSTALSLAIPVFLTGPQGLEKIITLLLQLSHDKNRIYADEDLIFITDDYAEQWSTAMSLAIPVLLTGPQGFREMHHAPSLTISRQK</sequence>
<organism evidence="3">
    <name type="scientific">Angiostrongylus costaricensis</name>
    <name type="common">Nematode worm</name>
    <dbReference type="NCBI Taxonomy" id="334426"/>
    <lineage>
        <taxon>Eukaryota</taxon>
        <taxon>Metazoa</taxon>
        <taxon>Ecdysozoa</taxon>
        <taxon>Nematoda</taxon>
        <taxon>Chromadorea</taxon>
        <taxon>Rhabditida</taxon>
        <taxon>Rhabditina</taxon>
        <taxon>Rhabditomorpha</taxon>
        <taxon>Strongyloidea</taxon>
        <taxon>Metastrongylidae</taxon>
        <taxon>Angiostrongylus</taxon>
    </lineage>
</organism>
<proteinExistence type="predicted"/>
<gene>
    <name evidence="1" type="ORF">ACOC_LOCUS12858</name>
</gene>
<name>A0A0R3Q1H1_ANGCS</name>
<evidence type="ECO:0000313" key="3">
    <source>
        <dbReference type="WBParaSite" id="ACOC_0001285701-mRNA-1"/>
    </source>
</evidence>